<feature type="transmembrane region" description="Helical" evidence="5">
    <location>
        <begin position="77"/>
        <end position="102"/>
    </location>
</feature>
<proteinExistence type="predicted"/>
<dbReference type="PANTHER" id="PTHR43229:SF3">
    <property type="entry name" value="ABC-TYPE MULTIDRUG TRANSPORT SYSTEM, PERMEASE COMPONENT"/>
    <property type="match status" value="1"/>
</dbReference>
<evidence type="ECO:0000313" key="8">
    <source>
        <dbReference type="Proteomes" id="UP000593892"/>
    </source>
</evidence>
<name>A0A7S7NUS0_PALFE</name>
<gene>
    <name evidence="7" type="ORF">IRI77_09250</name>
</gene>
<sequence length="266" mass="27977">MNTAMTQPAAAAAMPGHAMPASRVLRAYAMEAKYETLRMLRAPAFAGPFLLLPVVLYLLFAVLLFGADIGKDPRGALLTFMGFSVLGVMGPGLFGFGISVAMEREQGLLKLKRALPMPAAASLVAKLLMSMVFVAIVMASMAAAAPFGHLRLTATQLLSLTFVNVLGALPFCAMGFLVGCVSSGKAAPAFVNLFYLPMIYLSAILLPLPKSLQWIALLSPAFHLDQLGLAAMGEASHGSPAIHVLVLAGVTIVFTALAQYRLARIG</sequence>
<protein>
    <submittedName>
        <fullName evidence="7">ABC transporter permease</fullName>
    </submittedName>
</protein>
<reference evidence="7 8" key="1">
    <citation type="submission" date="2020-10" db="EMBL/GenBank/DDBJ databases">
        <title>Complete genome sequence of Paludibaculum fermentans P105T, a facultatively anaerobic acidobacterium capable of dissimilatory Fe(III) reduction.</title>
        <authorList>
            <person name="Dedysh S.N."/>
            <person name="Beletsky A.V."/>
            <person name="Kulichevskaya I.S."/>
            <person name="Mardanov A.V."/>
            <person name="Ravin N.V."/>
        </authorList>
    </citation>
    <scope>NUCLEOTIDE SEQUENCE [LARGE SCALE GENOMIC DNA]</scope>
    <source>
        <strain evidence="7 8">P105</strain>
    </source>
</reference>
<evidence type="ECO:0000256" key="3">
    <source>
        <dbReference type="ARBA" id="ARBA00022989"/>
    </source>
</evidence>
<dbReference type="GO" id="GO:0016020">
    <property type="term" value="C:membrane"/>
    <property type="evidence" value="ECO:0007669"/>
    <property type="project" value="UniProtKB-SubCell"/>
</dbReference>
<feature type="domain" description="ABC-2 type transporter transmembrane" evidence="6">
    <location>
        <begin position="33"/>
        <end position="223"/>
    </location>
</feature>
<dbReference type="InterPro" id="IPR051784">
    <property type="entry name" value="Nod_factor_ABC_transporter"/>
</dbReference>
<feature type="transmembrane region" description="Helical" evidence="5">
    <location>
        <begin position="157"/>
        <end position="178"/>
    </location>
</feature>
<dbReference type="RefSeq" id="WP_194451785.1">
    <property type="nucleotide sequence ID" value="NZ_CP063849.1"/>
</dbReference>
<feature type="transmembrane region" description="Helical" evidence="5">
    <location>
        <begin position="123"/>
        <end position="145"/>
    </location>
</feature>
<dbReference type="AlphaFoldDB" id="A0A7S7NUS0"/>
<keyword evidence="8" id="KW-1185">Reference proteome</keyword>
<evidence type="ECO:0000256" key="5">
    <source>
        <dbReference type="SAM" id="Phobius"/>
    </source>
</evidence>
<evidence type="ECO:0000256" key="2">
    <source>
        <dbReference type="ARBA" id="ARBA00022692"/>
    </source>
</evidence>
<feature type="transmembrane region" description="Helical" evidence="5">
    <location>
        <begin position="190"/>
        <end position="208"/>
    </location>
</feature>
<dbReference type="PANTHER" id="PTHR43229">
    <property type="entry name" value="NODULATION PROTEIN J"/>
    <property type="match status" value="1"/>
</dbReference>
<dbReference type="Pfam" id="PF01061">
    <property type="entry name" value="ABC2_membrane"/>
    <property type="match status" value="1"/>
</dbReference>
<feature type="transmembrane region" description="Helical" evidence="5">
    <location>
        <begin position="241"/>
        <end position="260"/>
    </location>
</feature>
<dbReference type="InterPro" id="IPR013525">
    <property type="entry name" value="ABC2_TM"/>
</dbReference>
<dbReference type="GO" id="GO:0140359">
    <property type="term" value="F:ABC-type transporter activity"/>
    <property type="evidence" value="ECO:0007669"/>
    <property type="project" value="InterPro"/>
</dbReference>
<organism evidence="7 8">
    <name type="scientific">Paludibaculum fermentans</name>
    <dbReference type="NCBI Taxonomy" id="1473598"/>
    <lineage>
        <taxon>Bacteria</taxon>
        <taxon>Pseudomonadati</taxon>
        <taxon>Acidobacteriota</taxon>
        <taxon>Terriglobia</taxon>
        <taxon>Bryobacterales</taxon>
        <taxon>Bryobacteraceae</taxon>
        <taxon>Paludibaculum</taxon>
    </lineage>
</organism>
<evidence type="ECO:0000313" key="7">
    <source>
        <dbReference type="EMBL" id="QOY90120.1"/>
    </source>
</evidence>
<feature type="transmembrane region" description="Helical" evidence="5">
    <location>
        <begin position="44"/>
        <end position="65"/>
    </location>
</feature>
<keyword evidence="3 5" id="KW-1133">Transmembrane helix</keyword>
<evidence type="ECO:0000256" key="4">
    <source>
        <dbReference type="ARBA" id="ARBA00023136"/>
    </source>
</evidence>
<dbReference type="KEGG" id="pfer:IRI77_09250"/>
<evidence type="ECO:0000256" key="1">
    <source>
        <dbReference type="ARBA" id="ARBA00004141"/>
    </source>
</evidence>
<dbReference type="EMBL" id="CP063849">
    <property type="protein sequence ID" value="QOY90120.1"/>
    <property type="molecule type" value="Genomic_DNA"/>
</dbReference>
<evidence type="ECO:0000259" key="6">
    <source>
        <dbReference type="Pfam" id="PF01061"/>
    </source>
</evidence>
<keyword evidence="4 5" id="KW-0472">Membrane</keyword>
<comment type="subcellular location">
    <subcellularLocation>
        <location evidence="1">Membrane</location>
        <topology evidence="1">Multi-pass membrane protein</topology>
    </subcellularLocation>
</comment>
<keyword evidence="2 5" id="KW-0812">Transmembrane</keyword>
<dbReference type="Proteomes" id="UP000593892">
    <property type="component" value="Chromosome"/>
</dbReference>
<accession>A0A7S7NUS0</accession>